<dbReference type="InterPro" id="IPR013785">
    <property type="entry name" value="Aldolase_TIM"/>
</dbReference>
<name>A0A328FG75_9BACT</name>
<evidence type="ECO:0000313" key="10">
    <source>
        <dbReference type="Proteomes" id="UP000293902"/>
    </source>
</evidence>
<dbReference type="SFLD" id="SFLDG01095">
    <property type="entry name" value="Uncharacterised_Radical_SAM_Su"/>
    <property type="match status" value="1"/>
</dbReference>
<dbReference type="GO" id="GO:0003824">
    <property type="term" value="F:catalytic activity"/>
    <property type="evidence" value="ECO:0007669"/>
    <property type="project" value="InterPro"/>
</dbReference>
<dbReference type="SMART" id="SM00729">
    <property type="entry name" value="Elp3"/>
    <property type="match status" value="1"/>
</dbReference>
<gene>
    <name evidence="8" type="ORF">DO021_10535</name>
    <name evidence="7" type="ORF">EYB58_05160</name>
</gene>
<dbReference type="SUPFAM" id="SSF102114">
    <property type="entry name" value="Radical SAM enzymes"/>
    <property type="match status" value="1"/>
</dbReference>
<sequence length="296" mass="33026">MSKNSMRYEGPIYRPPSEADSLLIQATVGCPHNKCTFCTIYKNGPRFKIRPVQDIMEDIDSASKTYGPNVKTLFFPAGNTIAMRTDNLAAICIYARKIFPDLERITVYGSSQYIHKKGRSGLKQLAEAGLNRIHVGLESGNDEILRYVKKGVDAKRQIEAGQWVVAAGLELSLYVVLGLGGAGLTEPHADATANALNQINPDFIRLRTFVPKINTPILDEVESGKFKMLGPHGILKETERLVRQLEVTSYLASDHYTNYIDVHGKLPESKNPMIEQIRAACKRPESQFRPFFIGDQ</sequence>
<dbReference type="SFLD" id="SFLDS00029">
    <property type="entry name" value="Radical_SAM"/>
    <property type="match status" value="1"/>
</dbReference>
<reference evidence="7 10" key="2">
    <citation type="submission" date="2019-02" db="EMBL/GenBank/DDBJ databases">
        <title>Complete genome sequence of Desulfobacter hydrogenophilus AcRS1.</title>
        <authorList>
            <person name="Marietou A."/>
            <person name="Lund M.B."/>
            <person name="Marshall I.P.G."/>
            <person name="Schreiber L."/>
            <person name="Jorgensen B."/>
        </authorList>
    </citation>
    <scope>NUCLEOTIDE SEQUENCE [LARGE SCALE GENOMIC DNA]</scope>
    <source>
        <strain evidence="7 10">AcRS1</strain>
    </source>
</reference>
<evidence type="ECO:0000256" key="4">
    <source>
        <dbReference type="ARBA" id="ARBA00023004"/>
    </source>
</evidence>
<evidence type="ECO:0000256" key="2">
    <source>
        <dbReference type="ARBA" id="ARBA00022691"/>
    </source>
</evidence>
<dbReference type="EMBL" id="CP036313">
    <property type="protein sequence ID" value="QBH12356.1"/>
    <property type="molecule type" value="Genomic_DNA"/>
</dbReference>
<comment type="cofactor">
    <cofactor evidence="1">
        <name>[4Fe-4S] cluster</name>
        <dbReference type="ChEBI" id="CHEBI:49883"/>
    </cofactor>
</comment>
<dbReference type="Gene3D" id="3.20.20.70">
    <property type="entry name" value="Aldolase class I"/>
    <property type="match status" value="1"/>
</dbReference>
<evidence type="ECO:0000256" key="1">
    <source>
        <dbReference type="ARBA" id="ARBA00001966"/>
    </source>
</evidence>
<evidence type="ECO:0000313" key="9">
    <source>
        <dbReference type="Proteomes" id="UP000248798"/>
    </source>
</evidence>
<dbReference type="InterPro" id="IPR058240">
    <property type="entry name" value="rSAM_sf"/>
</dbReference>
<dbReference type="GO" id="GO:0046872">
    <property type="term" value="F:metal ion binding"/>
    <property type="evidence" value="ECO:0007669"/>
    <property type="project" value="UniProtKB-KW"/>
</dbReference>
<keyword evidence="10" id="KW-1185">Reference proteome</keyword>
<dbReference type="PROSITE" id="PS51918">
    <property type="entry name" value="RADICAL_SAM"/>
    <property type="match status" value="1"/>
</dbReference>
<evidence type="ECO:0000256" key="3">
    <source>
        <dbReference type="ARBA" id="ARBA00022723"/>
    </source>
</evidence>
<evidence type="ECO:0000313" key="7">
    <source>
        <dbReference type="EMBL" id="QBH12356.1"/>
    </source>
</evidence>
<keyword evidence="3" id="KW-0479">Metal-binding</keyword>
<proteinExistence type="predicted"/>
<keyword evidence="2" id="KW-0949">S-adenosyl-L-methionine</keyword>
<dbReference type="EMBL" id="QLNI01000019">
    <property type="protein sequence ID" value="RAM02043.1"/>
    <property type="molecule type" value="Genomic_DNA"/>
</dbReference>
<dbReference type="Proteomes" id="UP000293902">
    <property type="component" value="Chromosome"/>
</dbReference>
<keyword evidence="5" id="KW-0411">Iron-sulfur</keyword>
<keyword evidence="4" id="KW-0408">Iron</keyword>
<reference evidence="8 9" key="1">
    <citation type="submission" date="2018-06" db="EMBL/GenBank/DDBJ databases">
        <title>Complete Genome Sequence of Desulfobacter hydrogenophilus (DSM3380).</title>
        <authorList>
            <person name="Marietou A."/>
            <person name="Schreiber L."/>
            <person name="Marshall I."/>
            <person name="Jorgensen B."/>
        </authorList>
    </citation>
    <scope>NUCLEOTIDE SEQUENCE [LARGE SCALE GENOMIC DNA]</scope>
    <source>
        <strain evidence="8 9">DSM 3380</strain>
    </source>
</reference>
<dbReference type="GO" id="GO:0051536">
    <property type="term" value="F:iron-sulfur cluster binding"/>
    <property type="evidence" value="ECO:0007669"/>
    <property type="project" value="UniProtKB-KW"/>
</dbReference>
<evidence type="ECO:0000259" key="6">
    <source>
        <dbReference type="PROSITE" id="PS51918"/>
    </source>
</evidence>
<dbReference type="InterPro" id="IPR006638">
    <property type="entry name" value="Elp3/MiaA/NifB-like_rSAM"/>
</dbReference>
<dbReference type="OrthoDB" id="5470216at2"/>
<dbReference type="RefSeq" id="WP_111956425.1">
    <property type="nucleotide sequence ID" value="NZ_JAAGRP010000015.1"/>
</dbReference>
<feature type="domain" description="Radical SAM core" evidence="6">
    <location>
        <begin position="14"/>
        <end position="246"/>
    </location>
</feature>
<dbReference type="AlphaFoldDB" id="A0A328FG75"/>
<dbReference type="InterPro" id="IPR051198">
    <property type="entry name" value="BchE-like"/>
</dbReference>
<protein>
    <submittedName>
        <fullName evidence="8">Radical SAM protein</fullName>
    </submittedName>
</protein>
<dbReference type="Pfam" id="PF04055">
    <property type="entry name" value="Radical_SAM"/>
    <property type="match status" value="1"/>
</dbReference>
<dbReference type="CDD" id="cd01335">
    <property type="entry name" value="Radical_SAM"/>
    <property type="match status" value="1"/>
</dbReference>
<dbReference type="SFLD" id="SFLDG01082">
    <property type="entry name" value="B12-binding_domain_containing"/>
    <property type="match status" value="1"/>
</dbReference>
<dbReference type="PANTHER" id="PTHR43409">
    <property type="entry name" value="ANAEROBIC MAGNESIUM-PROTOPORPHYRIN IX MONOMETHYL ESTER CYCLASE-RELATED"/>
    <property type="match status" value="1"/>
</dbReference>
<accession>A0A328FG75</accession>
<evidence type="ECO:0000313" key="8">
    <source>
        <dbReference type="EMBL" id="RAM02043.1"/>
    </source>
</evidence>
<evidence type="ECO:0000256" key="5">
    <source>
        <dbReference type="ARBA" id="ARBA00023014"/>
    </source>
</evidence>
<dbReference type="Proteomes" id="UP000248798">
    <property type="component" value="Unassembled WGS sequence"/>
</dbReference>
<dbReference type="PANTHER" id="PTHR43409:SF4">
    <property type="entry name" value="RADICAL SAM SUPERFAMILY PROTEIN"/>
    <property type="match status" value="1"/>
</dbReference>
<dbReference type="InterPro" id="IPR007197">
    <property type="entry name" value="rSAM"/>
</dbReference>
<organism evidence="8 9">
    <name type="scientific">Desulfobacter hydrogenophilus</name>
    <dbReference type="NCBI Taxonomy" id="2291"/>
    <lineage>
        <taxon>Bacteria</taxon>
        <taxon>Pseudomonadati</taxon>
        <taxon>Thermodesulfobacteriota</taxon>
        <taxon>Desulfobacteria</taxon>
        <taxon>Desulfobacterales</taxon>
        <taxon>Desulfobacteraceae</taxon>
        <taxon>Desulfobacter</taxon>
    </lineage>
</organism>